<feature type="domain" description="Thioredoxin" evidence="6">
    <location>
        <begin position="26"/>
        <end position="192"/>
    </location>
</feature>
<name>A0A2V3WBF3_9BACI</name>
<dbReference type="PANTHER" id="PTHR12151:SF25">
    <property type="entry name" value="LINALOOL DEHYDRATASE_ISOMERASE DOMAIN-CONTAINING PROTEIN"/>
    <property type="match status" value="1"/>
</dbReference>
<keyword evidence="3" id="KW-0479">Metal-binding</keyword>
<accession>A0A2V3WBF3</accession>
<dbReference type="Gene3D" id="3.40.30.10">
    <property type="entry name" value="Glutaredoxin"/>
    <property type="match status" value="1"/>
</dbReference>
<dbReference type="InterPro" id="IPR036249">
    <property type="entry name" value="Thioredoxin-like_sf"/>
</dbReference>
<proteinExistence type="inferred from homology"/>
<gene>
    <name evidence="7" type="ORF">DFR56_102272</name>
</gene>
<evidence type="ECO:0000256" key="1">
    <source>
        <dbReference type="ARBA" id="ARBA00010996"/>
    </source>
</evidence>
<dbReference type="PANTHER" id="PTHR12151">
    <property type="entry name" value="ELECTRON TRANSPORT PROTIN SCO1/SENC FAMILY MEMBER"/>
    <property type="match status" value="1"/>
</dbReference>
<reference evidence="7 8" key="1">
    <citation type="submission" date="2018-05" db="EMBL/GenBank/DDBJ databases">
        <title>Genomic Encyclopedia of Type Strains, Phase IV (KMG-IV): sequencing the most valuable type-strain genomes for metagenomic binning, comparative biology and taxonomic classification.</title>
        <authorList>
            <person name="Goeker M."/>
        </authorList>
    </citation>
    <scope>NUCLEOTIDE SEQUENCE [LARGE SCALE GENOMIC DNA]</scope>
    <source>
        <strain evidence="7 8">DSM 28556</strain>
    </source>
</reference>
<dbReference type="Pfam" id="PF02630">
    <property type="entry name" value="SCO1-SenC"/>
    <property type="match status" value="1"/>
</dbReference>
<protein>
    <submittedName>
        <fullName evidence="7">Protein SCO1/2</fullName>
    </submittedName>
</protein>
<feature type="signal peptide" evidence="5">
    <location>
        <begin position="1"/>
        <end position="17"/>
    </location>
</feature>
<dbReference type="GO" id="GO:0046872">
    <property type="term" value="F:metal ion binding"/>
    <property type="evidence" value="ECO:0007669"/>
    <property type="project" value="UniProtKB-KW"/>
</dbReference>
<comment type="caution">
    <text evidence="7">The sequence shown here is derived from an EMBL/GenBank/DDBJ whole genome shotgun (WGS) entry which is preliminary data.</text>
</comment>
<dbReference type="OrthoDB" id="9811998at2"/>
<evidence type="ECO:0000313" key="8">
    <source>
        <dbReference type="Proteomes" id="UP000247978"/>
    </source>
</evidence>
<keyword evidence="4" id="KW-1015">Disulfide bond</keyword>
<feature type="disulfide bond" description="Redox-active" evidence="4">
    <location>
        <begin position="64"/>
        <end position="68"/>
    </location>
</feature>
<dbReference type="Proteomes" id="UP000247978">
    <property type="component" value="Unassembled WGS sequence"/>
</dbReference>
<evidence type="ECO:0000256" key="2">
    <source>
        <dbReference type="ARBA" id="ARBA00023008"/>
    </source>
</evidence>
<dbReference type="InterPro" id="IPR013766">
    <property type="entry name" value="Thioredoxin_domain"/>
</dbReference>
<keyword evidence="2 3" id="KW-0186">Copper</keyword>
<dbReference type="CDD" id="cd02968">
    <property type="entry name" value="SCO"/>
    <property type="match status" value="1"/>
</dbReference>
<dbReference type="PROSITE" id="PS51257">
    <property type="entry name" value="PROKAR_LIPOPROTEIN"/>
    <property type="match status" value="1"/>
</dbReference>
<feature type="chain" id="PRO_5038404668" evidence="5">
    <location>
        <begin position="18"/>
        <end position="192"/>
    </location>
</feature>
<dbReference type="SUPFAM" id="SSF52833">
    <property type="entry name" value="Thioredoxin-like"/>
    <property type="match status" value="1"/>
</dbReference>
<evidence type="ECO:0000256" key="4">
    <source>
        <dbReference type="PIRSR" id="PIRSR603782-2"/>
    </source>
</evidence>
<dbReference type="AlphaFoldDB" id="A0A2V3WBF3"/>
<dbReference type="RefSeq" id="WP_110394212.1">
    <property type="nucleotide sequence ID" value="NZ_JADIJL010000001.1"/>
</dbReference>
<organism evidence="7 8">
    <name type="scientific">Pseudogracilibacillus auburnensis</name>
    <dbReference type="NCBI Taxonomy" id="1494959"/>
    <lineage>
        <taxon>Bacteria</taxon>
        <taxon>Bacillati</taxon>
        <taxon>Bacillota</taxon>
        <taxon>Bacilli</taxon>
        <taxon>Bacillales</taxon>
        <taxon>Bacillaceae</taxon>
        <taxon>Pseudogracilibacillus</taxon>
    </lineage>
</organism>
<evidence type="ECO:0000259" key="6">
    <source>
        <dbReference type="PROSITE" id="PS51352"/>
    </source>
</evidence>
<feature type="binding site" evidence="3">
    <location>
        <position position="156"/>
    </location>
    <ligand>
        <name>Cu cation</name>
        <dbReference type="ChEBI" id="CHEBI:23378"/>
    </ligand>
</feature>
<dbReference type="EMBL" id="QJJQ01000002">
    <property type="protein sequence ID" value="PXW89495.1"/>
    <property type="molecule type" value="Genomic_DNA"/>
</dbReference>
<sequence length="192" mass="21604">MKKLIQCTMIFTLLILAACGGNKVETTMSEEVMDFEATTQAGDTLTRDDLKGEYWVADFIFTNCTTVCLPMTRNMKILQDKMQEAGIENVQLVSFSVDPDRDTPEVLTEYANEYGADLENWTFLTGYDFDSIKELSIKSFKSLVAEPPEGDDQVMHGTSFFLVNPEGEVIKNYTGIEMDAMDEIVSDLKNLQ</sequence>
<feature type="binding site" evidence="3">
    <location>
        <position position="64"/>
    </location>
    <ligand>
        <name>Cu cation</name>
        <dbReference type="ChEBI" id="CHEBI:23378"/>
    </ligand>
</feature>
<keyword evidence="5" id="KW-0732">Signal</keyword>
<evidence type="ECO:0000256" key="3">
    <source>
        <dbReference type="PIRSR" id="PIRSR603782-1"/>
    </source>
</evidence>
<evidence type="ECO:0000256" key="5">
    <source>
        <dbReference type="SAM" id="SignalP"/>
    </source>
</evidence>
<evidence type="ECO:0000313" key="7">
    <source>
        <dbReference type="EMBL" id="PXW89495.1"/>
    </source>
</evidence>
<dbReference type="InterPro" id="IPR003782">
    <property type="entry name" value="SCO1/SenC"/>
</dbReference>
<keyword evidence="8" id="KW-1185">Reference proteome</keyword>
<comment type="similarity">
    <text evidence="1">Belongs to the SCO1/2 family.</text>
</comment>
<dbReference type="PROSITE" id="PS51352">
    <property type="entry name" value="THIOREDOXIN_2"/>
    <property type="match status" value="1"/>
</dbReference>
<feature type="binding site" evidence="3">
    <location>
        <position position="68"/>
    </location>
    <ligand>
        <name>Cu cation</name>
        <dbReference type="ChEBI" id="CHEBI:23378"/>
    </ligand>
</feature>